<organism evidence="2 3">
    <name type="scientific">Salix udensis</name>
    <dbReference type="NCBI Taxonomy" id="889485"/>
    <lineage>
        <taxon>Eukaryota</taxon>
        <taxon>Viridiplantae</taxon>
        <taxon>Streptophyta</taxon>
        <taxon>Embryophyta</taxon>
        <taxon>Tracheophyta</taxon>
        <taxon>Spermatophyta</taxon>
        <taxon>Magnoliopsida</taxon>
        <taxon>eudicotyledons</taxon>
        <taxon>Gunneridae</taxon>
        <taxon>Pentapetalae</taxon>
        <taxon>rosids</taxon>
        <taxon>fabids</taxon>
        <taxon>Malpighiales</taxon>
        <taxon>Salicaceae</taxon>
        <taxon>Saliceae</taxon>
        <taxon>Salix</taxon>
    </lineage>
</organism>
<sequence length="41" mass="4322">MAIQSSHRHGNTAQPTPQISDGSLSAGLHLFSSPLLLQLLP</sequence>
<keyword evidence="3" id="KW-1185">Reference proteome</keyword>
<evidence type="ECO:0000256" key="1">
    <source>
        <dbReference type="SAM" id="MobiDB-lite"/>
    </source>
</evidence>
<dbReference type="EMBL" id="JAPFFJ010000006">
    <property type="protein sequence ID" value="KAJ6425404.1"/>
    <property type="molecule type" value="Genomic_DNA"/>
</dbReference>
<gene>
    <name evidence="2" type="ORF">OIU84_026053</name>
</gene>
<name>A0AAD6KMX9_9ROSI</name>
<feature type="compositionally biased region" description="Basic residues" evidence="1">
    <location>
        <begin position="1"/>
        <end position="10"/>
    </location>
</feature>
<evidence type="ECO:0000313" key="3">
    <source>
        <dbReference type="Proteomes" id="UP001162972"/>
    </source>
</evidence>
<accession>A0AAD6KMX9</accession>
<reference evidence="2 3" key="1">
    <citation type="journal article" date="2023" name="Int. J. Mol. Sci.">
        <title>De Novo Assembly and Annotation of 11 Diverse Shrub Willow (Salix) Genomes Reveals Novel Gene Organization in Sex-Linked Regions.</title>
        <authorList>
            <person name="Hyden B."/>
            <person name="Feng K."/>
            <person name="Yates T.B."/>
            <person name="Jawdy S."/>
            <person name="Cereghino C."/>
            <person name="Smart L.B."/>
            <person name="Muchero W."/>
        </authorList>
    </citation>
    <scope>NUCLEOTIDE SEQUENCE [LARGE SCALE GENOMIC DNA]</scope>
    <source>
        <tissue evidence="2">Shoot tip</tissue>
    </source>
</reference>
<proteinExistence type="predicted"/>
<evidence type="ECO:0000313" key="2">
    <source>
        <dbReference type="EMBL" id="KAJ6425404.1"/>
    </source>
</evidence>
<feature type="compositionally biased region" description="Polar residues" evidence="1">
    <location>
        <begin position="11"/>
        <end position="23"/>
    </location>
</feature>
<dbReference type="Proteomes" id="UP001162972">
    <property type="component" value="Chromosome 16"/>
</dbReference>
<comment type="caution">
    <text evidence="2">The sequence shown here is derived from an EMBL/GenBank/DDBJ whole genome shotgun (WGS) entry which is preliminary data.</text>
</comment>
<feature type="region of interest" description="Disordered" evidence="1">
    <location>
        <begin position="1"/>
        <end position="23"/>
    </location>
</feature>
<protein>
    <submittedName>
        <fullName evidence="2">Uncharacterized protein</fullName>
    </submittedName>
</protein>
<dbReference type="AlphaFoldDB" id="A0AAD6KMX9"/>